<dbReference type="PROSITE" id="PS50127">
    <property type="entry name" value="UBC_2"/>
    <property type="match status" value="2"/>
</dbReference>
<dbReference type="SMART" id="SM00212">
    <property type="entry name" value="UBCc"/>
    <property type="match status" value="2"/>
</dbReference>
<proteinExistence type="predicted"/>
<evidence type="ECO:0000313" key="4">
    <source>
        <dbReference type="Proteomes" id="UP001212152"/>
    </source>
</evidence>
<dbReference type="InterPro" id="IPR000608">
    <property type="entry name" value="UBC"/>
</dbReference>
<keyword evidence="1" id="KW-0833">Ubl conjugation pathway</keyword>
<keyword evidence="4" id="KW-1185">Reference proteome</keyword>
<evidence type="ECO:0000256" key="1">
    <source>
        <dbReference type="ARBA" id="ARBA00022786"/>
    </source>
</evidence>
<sequence length="429" mass="49251">MSDRSTLRIQKELNEIGKNPERHFQLWYDDNNIKHVHAMLTGPPHTPYALGMFDFVFNMGEDYPVGPPKVTALTTAGGKTRFNPNIYANGKVCLSILGTWEGEKWSAAHGLASVLISIQSLLSEDPYHNEPGHEKEKDKKVLGDYNAKLLHETIRISVIDRLEEYLGWRSADPKLESLIGARGHTFCSCRTKSPFINVAKEMFLMYKHLYDDTLVEEKAKGRDGKSFVLTRFEAGGNRCDGSFDYQSLRDRLDALQKALLAEPEQWLVDSRQWLADESTTASNLRAQFQQIKASKDYDTSVLMDLEDNNPYAWNLSVVKLPNTYDGGIFRAQMRFHNDFPEVRPRIRFECEVFHPHVSKDGIPYIRVQRPDNVRDYLDALCDLFMADPSSDPSTHLNVKATKMWFGTKEERRDFNRNARRCGQKTLEEC</sequence>
<feature type="domain" description="UBC core" evidence="2">
    <location>
        <begin position="4"/>
        <end position="159"/>
    </location>
</feature>
<dbReference type="Proteomes" id="UP001212152">
    <property type="component" value="Unassembled WGS sequence"/>
</dbReference>
<dbReference type="SUPFAM" id="SSF54495">
    <property type="entry name" value="UBC-like"/>
    <property type="match status" value="2"/>
</dbReference>
<comment type="caution">
    <text evidence="3">The sequence shown here is derived from an EMBL/GenBank/DDBJ whole genome shotgun (WGS) entry which is preliminary data.</text>
</comment>
<evidence type="ECO:0000259" key="2">
    <source>
        <dbReference type="PROSITE" id="PS50127"/>
    </source>
</evidence>
<name>A0AAD5TRQ1_9FUNG</name>
<gene>
    <name evidence="3" type="ORF">HDU87_007498</name>
</gene>
<dbReference type="CDD" id="cd00195">
    <property type="entry name" value="UBCc_UEV"/>
    <property type="match status" value="1"/>
</dbReference>
<dbReference type="InterPro" id="IPR016135">
    <property type="entry name" value="UBQ-conjugating_enzyme/RWD"/>
</dbReference>
<dbReference type="CDD" id="cd23809">
    <property type="entry name" value="UBCc_UBE2Z"/>
    <property type="match status" value="1"/>
</dbReference>
<feature type="domain" description="UBC core" evidence="2">
    <location>
        <begin position="279"/>
        <end position="429"/>
    </location>
</feature>
<accession>A0AAD5TRQ1</accession>
<evidence type="ECO:0000313" key="3">
    <source>
        <dbReference type="EMBL" id="KAJ3183076.1"/>
    </source>
</evidence>
<reference evidence="3" key="1">
    <citation type="submission" date="2020-05" db="EMBL/GenBank/DDBJ databases">
        <title>Phylogenomic resolution of chytrid fungi.</title>
        <authorList>
            <person name="Stajich J.E."/>
            <person name="Amses K."/>
            <person name="Simmons R."/>
            <person name="Seto K."/>
            <person name="Myers J."/>
            <person name="Bonds A."/>
            <person name="Quandt C.A."/>
            <person name="Barry K."/>
            <person name="Liu P."/>
            <person name="Grigoriev I."/>
            <person name="Longcore J.E."/>
            <person name="James T.Y."/>
        </authorList>
    </citation>
    <scope>NUCLEOTIDE SEQUENCE</scope>
    <source>
        <strain evidence="3">JEL0379</strain>
    </source>
</reference>
<protein>
    <recommendedName>
        <fullName evidence="2">UBC core domain-containing protein</fullName>
    </recommendedName>
</protein>
<dbReference type="Pfam" id="PF00179">
    <property type="entry name" value="UQ_con"/>
    <property type="match status" value="2"/>
</dbReference>
<dbReference type="AlphaFoldDB" id="A0AAD5TRQ1"/>
<dbReference type="EMBL" id="JADGJQ010000007">
    <property type="protein sequence ID" value="KAJ3183076.1"/>
    <property type="molecule type" value="Genomic_DNA"/>
</dbReference>
<organism evidence="3 4">
    <name type="scientific">Geranomyces variabilis</name>
    <dbReference type="NCBI Taxonomy" id="109894"/>
    <lineage>
        <taxon>Eukaryota</taxon>
        <taxon>Fungi</taxon>
        <taxon>Fungi incertae sedis</taxon>
        <taxon>Chytridiomycota</taxon>
        <taxon>Chytridiomycota incertae sedis</taxon>
        <taxon>Chytridiomycetes</taxon>
        <taxon>Spizellomycetales</taxon>
        <taxon>Powellomycetaceae</taxon>
        <taxon>Geranomyces</taxon>
    </lineage>
</organism>
<dbReference type="InterPro" id="IPR050113">
    <property type="entry name" value="Ub_conjugating_enzyme"/>
</dbReference>
<dbReference type="PANTHER" id="PTHR24067">
    <property type="entry name" value="UBIQUITIN-CONJUGATING ENZYME E2"/>
    <property type="match status" value="1"/>
</dbReference>
<dbReference type="Gene3D" id="3.10.110.10">
    <property type="entry name" value="Ubiquitin Conjugating Enzyme"/>
    <property type="match status" value="2"/>
</dbReference>